<evidence type="ECO:0000256" key="1">
    <source>
        <dbReference type="ARBA" id="ARBA00022553"/>
    </source>
</evidence>
<reference evidence="7 8" key="1">
    <citation type="submission" date="2016-10" db="EMBL/GenBank/DDBJ databases">
        <authorList>
            <person name="Varghese N."/>
            <person name="Submissions S."/>
        </authorList>
    </citation>
    <scope>NUCLEOTIDE SEQUENCE [LARGE SCALE GENOMIC DNA]</scope>
    <source>
        <strain evidence="7 8">LMG 22274</strain>
    </source>
</reference>
<accession>A0A1A5X5U4</accession>
<feature type="domain" description="HTH luxR-type" evidence="4">
    <location>
        <begin position="148"/>
        <end position="213"/>
    </location>
</feature>
<proteinExistence type="predicted"/>
<comment type="caution">
    <text evidence="7">The sequence shown here is derived from an EMBL/GenBank/DDBJ whole genome shotgun (WGS) entry which is preliminary data.</text>
</comment>
<dbReference type="AlphaFoldDB" id="A0A1A5X5U4"/>
<dbReference type="InterPro" id="IPR039420">
    <property type="entry name" value="WalR-like"/>
</dbReference>
<dbReference type="InterPro" id="IPR016032">
    <property type="entry name" value="Sig_transdc_resp-reg_C-effctor"/>
</dbReference>
<evidence type="ECO:0000259" key="5">
    <source>
        <dbReference type="PROSITE" id="PS50110"/>
    </source>
</evidence>
<dbReference type="SUPFAM" id="SSF52172">
    <property type="entry name" value="CheY-like"/>
    <property type="match status" value="1"/>
</dbReference>
<dbReference type="SUPFAM" id="SSF46894">
    <property type="entry name" value="C-terminal effector domain of the bipartite response regulators"/>
    <property type="match status" value="1"/>
</dbReference>
<organism evidence="7 8">
    <name type="scientific">Paraburkholderia tropica</name>
    <dbReference type="NCBI Taxonomy" id="92647"/>
    <lineage>
        <taxon>Bacteria</taxon>
        <taxon>Pseudomonadati</taxon>
        <taxon>Pseudomonadota</taxon>
        <taxon>Betaproteobacteria</taxon>
        <taxon>Burkholderiales</taxon>
        <taxon>Burkholderiaceae</taxon>
        <taxon>Paraburkholderia</taxon>
    </lineage>
</organism>
<dbReference type="Gene3D" id="1.10.10.10">
    <property type="entry name" value="Winged helix-like DNA-binding domain superfamily/Winged helix DNA-binding domain"/>
    <property type="match status" value="1"/>
</dbReference>
<dbReference type="Pfam" id="PF00072">
    <property type="entry name" value="Response_reg"/>
    <property type="match status" value="1"/>
</dbReference>
<protein>
    <submittedName>
        <fullName evidence="6">LuxR family two component transcriptional regulator</fullName>
    </submittedName>
    <submittedName>
        <fullName evidence="7">Two component transcriptional regulator, LuxR family</fullName>
    </submittedName>
</protein>
<dbReference type="PROSITE" id="PS50043">
    <property type="entry name" value="HTH_LUXR_2"/>
    <property type="match status" value="1"/>
</dbReference>
<dbReference type="GO" id="GO:0006355">
    <property type="term" value="P:regulation of DNA-templated transcription"/>
    <property type="evidence" value="ECO:0007669"/>
    <property type="project" value="InterPro"/>
</dbReference>
<gene>
    <name evidence="6" type="ORF">C7400_101292</name>
    <name evidence="7" type="ORF">SAMN05216550_102160</name>
</gene>
<dbReference type="EMBL" id="QJJV01000001">
    <property type="protein sequence ID" value="PXX20564.1"/>
    <property type="molecule type" value="Genomic_DNA"/>
</dbReference>
<dbReference type="PANTHER" id="PTHR43214">
    <property type="entry name" value="TWO-COMPONENT RESPONSE REGULATOR"/>
    <property type="match status" value="1"/>
</dbReference>
<dbReference type="SMART" id="SM00448">
    <property type="entry name" value="REC"/>
    <property type="match status" value="1"/>
</dbReference>
<dbReference type="GO" id="GO:0000160">
    <property type="term" value="P:phosphorelay signal transduction system"/>
    <property type="evidence" value="ECO:0007669"/>
    <property type="project" value="InterPro"/>
</dbReference>
<dbReference type="InterPro" id="IPR000792">
    <property type="entry name" value="Tscrpt_reg_LuxR_C"/>
</dbReference>
<keyword evidence="2" id="KW-0238">DNA-binding</keyword>
<dbReference type="PRINTS" id="PR00038">
    <property type="entry name" value="HTHLUXR"/>
</dbReference>
<sequence length="215" mass="23212">MKLRVVLADDHPFVLLGVRSALEAAGDVHVVGEAASPCELISALERLPCDVAVTDLTMPSAPGEIEDGLPLVRRLRRDWPQCRIVVLTSITNVAILRAVLDTGVTALLRKSEPMEELTAAVRGAGNGLRYVSRSILSDLAIAGAERAGSTRAPRLSPRESEVVRQFVCGRTITEIARELDRDVRTVSRQKRDAMAKLGVSNDAGLFAFVRAHGLL</sequence>
<dbReference type="Proteomes" id="UP000247515">
    <property type="component" value="Unassembled WGS sequence"/>
</dbReference>
<keyword evidence="1 3" id="KW-0597">Phosphoprotein</keyword>
<feature type="modified residue" description="4-aspartylphosphate" evidence="3">
    <location>
        <position position="55"/>
    </location>
</feature>
<name>A0A1A5X5U4_9BURK</name>
<evidence type="ECO:0000256" key="3">
    <source>
        <dbReference type="PROSITE-ProRule" id="PRU00169"/>
    </source>
</evidence>
<evidence type="ECO:0000256" key="2">
    <source>
        <dbReference type="ARBA" id="ARBA00023125"/>
    </source>
</evidence>
<evidence type="ECO:0000313" key="7">
    <source>
        <dbReference type="EMBL" id="SEJ03237.1"/>
    </source>
</evidence>
<reference evidence="6 9" key="2">
    <citation type="submission" date="2018-05" db="EMBL/GenBank/DDBJ databases">
        <title>Genomic Encyclopedia of Type Strains, Phase IV (KMG-V): Genome sequencing to study the core and pangenomes of soil and plant-associated prokaryotes.</title>
        <authorList>
            <person name="Whitman W."/>
        </authorList>
    </citation>
    <scope>NUCLEOTIDE SEQUENCE [LARGE SCALE GENOMIC DNA]</scope>
    <source>
        <strain evidence="6 9">SIr-6563</strain>
    </source>
</reference>
<dbReference type="PANTHER" id="PTHR43214:SF17">
    <property type="entry name" value="TRANSCRIPTIONAL REGULATORY PROTEIN RCSB"/>
    <property type="match status" value="1"/>
</dbReference>
<evidence type="ECO:0000313" key="9">
    <source>
        <dbReference type="Proteomes" id="UP000247515"/>
    </source>
</evidence>
<dbReference type="Pfam" id="PF00196">
    <property type="entry name" value="GerE"/>
    <property type="match status" value="1"/>
</dbReference>
<dbReference type="CDD" id="cd06170">
    <property type="entry name" value="LuxR_C_like"/>
    <property type="match status" value="1"/>
</dbReference>
<dbReference type="InterPro" id="IPR058245">
    <property type="entry name" value="NreC/VraR/RcsB-like_REC"/>
</dbReference>
<dbReference type="InterPro" id="IPR011006">
    <property type="entry name" value="CheY-like_superfamily"/>
</dbReference>
<dbReference type="InterPro" id="IPR036388">
    <property type="entry name" value="WH-like_DNA-bd_sf"/>
</dbReference>
<feature type="domain" description="Response regulatory" evidence="5">
    <location>
        <begin position="4"/>
        <end position="125"/>
    </location>
</feature>
<evidence type="ECO:0000313" key="6">
    <source>
        <dbReference type="EMBL" id="PXX20564.1"/>
    </source>
</evidence>
<dbReference type="CDD" id="cd17535">
    <property type="entry name" value="REC_NarL-like"/>
    <property type="match status" value="1"/>
</dbReference>
<dbReference type="Gene3D" id="3.40.50.2300">
    <property type="match status" value="1"/>
</dbReference>
<dbReference type="SMART" id="SM00421">
    <property type="entry name" value="HTH_LUXR"/>
    <property type="match status" value="1"/>
</dbReference>
<keyword evidence="9" id="KW-1185">Reference proteome</keyword>
<dbReference type="PROSITE" id="PS50110">
    <property type="entry name" value="RESPONSE_REGULATORY"/>
    <property type="match status" value="1"/>
</dbReference>
<dbReference type="EMBL" id="FNZM01000002">
    <property type="protein sequence ID" value="SEJ03237.1"/>
    <property type="molecule type" value="Genomic_DNA"/>
</dbReference>
<dbReference type="Proteomes" id="UP000183529">
    <property type="component" value="Unassembled WGS sequence"/>
</dbReference>
<evidence type="ECO:0000259" key="4">
    <source>
        <dbReference type="PROSITE" id="PS50043"/>
    </source>
</evidence>
<dbReference type="InterPro" id="IPR001789">
    <property type="entry name" value="Sig_transdc_resp-reg_receiver"/>
</dbReference>
<evidence type="ECO:0000313" key="8">
    <source>
        <dbReference type="Proteomes" id="UP000183529"/>
    </source>
</evidence>
<dbReference type="GO" id="GO:0003677">
    <property type="term" value="F:DNA binding"/>
    <property type="evidence" value="ECO:0007669"/>
    <property type="project" value="UniProtKB-KW"/>
</dbReference>